<dbReference type="EMBL" id="PKPP01002631">
    <property type="protein sequence ID" value="PWA74046.1"/>
    <property type="molecule type" value="Genomic_DNA"/>
</dbReference>
<dbReference type="GO" id="GO:0005694">
    <property type="term" value="C:chromosome"/>
    <property type="evidence" value="ECO:0007669"/>
    <property type="project" value="UniProtKB-ARBA"/>
</dbReference>
<dbReference type="PANTHER" id="PTHR21529">
    <property type="entry name" value="MAMMARY TURMOR VIRUS RECEPTOR HOMOLOG 1, 2 MTVR1, 2"/>
    <property type="match status" value="1"/>
</dbReference>
<keyword evidence="1" id="KW-0547">Nucleotide-binding</keyword>
<organism evidence="10 11">
    <name type="scientific">Artemisia annua</name>
    <name type="common">Sweet wormwood</name>
    <dbReference type="NCBI Taxonomy" id="35608"/>
    <lineage>
        <taxon>Eukaryota</taxon>
        <taxon>Viridiplantae</taxon>
        <taxon>Streptophyta</taxon>
        <taxon>Embryophyta</taxon>
        <taxon>Tracheophyta</taxon>
        <taxon>Spermatophyta</taxon>
        <taxon>Magnoliopsida</taxon>
        <taxon>eudicotyledons</taxon>
        <taxon>Gunneridae</taxon>
        <taxon>Pentapetalae</taxon>
        <taxon>asterids</taxon>
        <taxon>campanulids</taxon>
        <taxon>Asterales</taxon>
        <taxon>Asteraceae</taxon>
        <taxon>Asteroideae</taxon>
        <taxon>Anthemideae</taxon>
        <taxon>Artemisiinae</taxon>
        <taxon>Artemisia</taxon>
    </lineage>
</organism>
<evidence type="ECO:0000256" key="5">
    <source>
        <dbReference type="SAM" id="MobiDB-lite"/>
    </source>
</evidence>
<dbReference type="Pfam" id="PF13086">
    <property type="entry name" value="AAA_11"/>
    <property type="match status" value="1"/>
</dbReference>
<feature type="region of interest" description="Disordered" evidence="5">
    <location>
        <begin position="2511"/>
        <end position="2567"/>
    </location>
</feature>
<dbReference type="OrthoDB" id="3156807at2759"/>
<feature type="domain" description="DNA2/NAM7 helicase helicase" evidence="7">
    <location>
        <begin position="185"/>
        <end position="541"/>
    </location>
</feature>
<dbReference type="InterPro" id="IPR039904">
    <property type="entry name" value="TRANK1"/>
</dbReference>
<evidence type="ECO:0000256" key="1">
    <source>
        <dbReference type="ARBA" id="ARBA00022741"/>
    </source>
</evidence>
<keyword evidence="3" id="KW-0347">Helicase</keyword>
<keyword evidence="2 10" id="KW-0378">Hydrolase</keyword>
<dbReference type="STRING" id="35608.A0A2U1NKN1"/>
<dbReference type="InterPro" id="IPR041679">
    <property type="entry name" value="DNA2/NAM7-like_C"/>
</dbReference>
<dbReference type="Proteomes" id="UP000245207">
    <property type="component" value="Unassembled WGS sequence"/>
</dbReference>
<evidence type="ECO:0000259" key="6">
    <source>
        <dbReference type="Pfam" id="PF00580"/>
    </source>
</evidence>
<evidence type="ECO:0000313" key="10">
    <source>
        <dbReference type="EMBL" id="PWA74046.1"/>
    </source>
</evidence>
<keyword evidence="11" id="KW-1185">Reference proteome</keyword>
<feature type="compositionally biased region" description="Basic and acidic residues" evidence="5">
    <location>
        <begin position="2541"/>
        <end position="2553"/>
    </location>
</feature>
<dbReference type="Pfam" id="PF13087">
    <property type="entry name" value="AAA_12"/>
    <property type="match status" value="1"/>
</dbReference>
<dbReference type="InterPro" id="IPR027417">
    <property type="entry name" value="P-loop_NTPase"/>
</dbReference>
<dbReference type="InterPro" id="IPR041677">
    <property type="entry name" value="DNA2/NAM7_AAA_11"/>
</dbReference>
<feature type="domain" description="DUF6469" evidence="9">
    <location>
        <begin position="70"/>
        <end position="150"/>
    </location>
</feature>
<dbReference type="PANTHER" id="PTHR21529:SF4">
    <property type="entry name" value="TPR AND ANKYRIN REPEAT-CONTAINING PROTEIN 1"/>
    <property type="match status" value="1"/>
</dbReference>
<evidence type="ECO:0000259" key="8">
    <source>
        <dbReference type="Pfam" id="PF13087"/>
    </source>
</evidence>
<dbReference type="GO" id="GO:0005524">
    <property type="term" value="F:ATP binding"/>
    <property type="evidence" value="ECO:0007669"/>
    <property type="project" value="UniProtKB-KW"/>
</dbReference>
<proteinExistence type="predicted"/>
<dbReference type="SUPFAM" id="SSF52540">
    <property type="entry name" value="P-loop containing nucleoside triphosphate hydrolases"/>
    <property type="match status" value="2"/>
</dbReference>
<dbReference type="FunFam" id="3.40.50.300:FF:000326">
    <property type="entry name" value="P-loop containing nucleoside triphosphate hydrolase"/>
    <property type="match status" value="1"/>
</dbReference>
<name>A0A2U1NKN1_ARTAN</name>
<gene>
    <name evidence="10" type="ORF">CTI12_AA256460</name>
</gene>
<evidence type="ECO:0000256" key="2">
    <source>
        <dbReference type="ARBA" id="ARBA00022801"/>
    </source>
</evidence>
<dbReference type="GO" id="GO:0016787">
    <property type="term" value="F:hydrolase activity"/>
    <property type="evidence" value="ECO:0007669"/>
    <property type="project" value="UniProtKB-KW"/>
</dbReference>
<sequence length="2733" mass="312049">MDKGSLGEGAEHHEDEFTKIILSWSLDDILNEDLYKNKPLTSPKVVKTCCMMLLLVLGRISLANVAKMLSMLAGDLLILVDGKPESVSDLQHLGRTWAFLLVKNNKDDSTSIKVKASKPIEFQDGMFVVFVMNLTTQKRIWKSLHMHRNLSIIKKTLCSDSMVNGNCNICNFGYDSILTQKLLLNLNESQRAVIMSALCKTQCCHISYVEQIWGPPGTGKTMTVSVLLFIFLQMKKRTLTCAPTNVAIVQLASRVLSLVKESYETTTASGDCFCSVGEVVLFGNMDRLKISSDIEEICLEHRIKRLAECLGPVTGWKHCIGSMTDLLENCVSEYYTFMENELLKEKQLINENEGKRTILELKSFVEFVQERFNSFAPPLRRCIVTFRTHISRSFMGEDNFQNMISLLESLSSLEYLLFQKSLVSEELEDLFNSKPLQDYFVKSCLSLLKMLQISLEELALPCFSNTYAIKQFCFKRASVIFCTTSSSYKLNAVNMEPLNIVVIDEAAQLTEAESTIPLQLPGIKHAILVGDERQLPAMVNSNVFIESGFGRSLFDRLSSLGHSKHLLNVQYRMHPSISFFPNLKFYQNQIVDAQNVLSESYEKRYLSGPMFGSYSFINVVGGTQEKDDDGRSLRNIVEVAIVVKIVKKLYRGWQDSNKKIIIGVISPYAAQVVSIQEKLGHKYEKLDGFSVKVKSIDGFQGGEEDIIILSTVRSNSHGSVGFISSCQRTNVSLTRARHCLWILGNERTLTNSESIWKELVSDARNRHCLFDADTDEYMKMTIIEAKKELQQLDDLVNGNSVLFKQAKWKEIVWKADGFSLEEAVLNLLLKLSNGWRPKNKSVDLFCEKSSQILKQFKVEGFYVICTIDIIKEVKYIQVLKVWDVLALEYIPKLTKRLESIFSAYTDGYINRCREKCFEGNLEVPRSWPTSEKVIRFRYLSDCEDKSEASVNPDDVRNYVENSKVSESLLLMKFYSLSRGVVSHLLSGKEGDLPMQVTDEQMDIILSGKSSFLIGRSGTGKTTVLTMKLFQNEQKFRIASEGCYEGECSQFRDTEVVDDNQDSKKSLLRQLFVTVSPKLCFAVKQNVSQLTRCSNTQTSLDDMDVITCDFSDIPDTFINIPVKSYPLVITFQKFLMMLDGTMGNSFFARFREARESSHGNGISSRSVALQTFIRLRERKESVYRLFQAYEKMKSERGEFDLGDFVNDIRHRLNNGNFEGDQMDFVYIDEVQDLSMRQISLFKYVCPNVDEGFLFAGDTAQTIARGIDFRFQDIRSLFFNEFLGTQNTGKGLVSEIKQLKQNFRTHVGVLDLAQSVIDLLYHYFAHSIDSLEPETSLVLGEAPVLLESGDDENAIATIFGGGGSGVEIVGFGAEQVILVRGELTKAEICEYVGRQALVLTIVECKGLEFQDVLLYKFFGTSPLKGQWRLLYEYMKKHNWVDEKLPQSFPTFSEERHSVLCSELKQLYVAITRTRQRLWICENKEELSKPMFNYWKLRGLVQMRKLDDSMARTMRVTSSPCEWREGGKKFFYEKNFVMAILCFERAGDTMWVKMAKASDLRASADQMRGTYHEAFLGYVREAAEMFESIGKLEYAASCYCDLGEYERAGKIYLYTPGKINAAAECFSLAGCHSEAAEAYAKGDQFFNCLWHCRKGKLFDRGLEYIKYWNESVNFQSKEFRQIVQEYLESCAFEYHGHDDPKSMMKFVEAFYCMESKRVFLRSLGCLDDLLMLEEELGKFLEAAELARSLGDVIKEADLLEKVGHFKEAAVLLLWYVYFRSLWENGNSGWPLKQFPQKEVHSEKAKLLAKMESDVFYDFVSSELRVLCDHYNSLPELQTGLDIIQKNKSLKGEILLIRKILDKHLHLNVSKYEWEDELPIDMNKHCEDKMFQNQVSIRTLVFYWNLWKENVVNIFESLESFHSEEPERDELYVDFSLIYFGVRKHHVNGNMVYLLVNKDADWVRKWGQKGLHMDGNRLIIDGRELVFAIRSYWQSELLTVGTKVLETLEALRKSKSNGHAFHQSTSLLHIFEVSKFLLGCQYLNLTNPYVKKLQCFLGISLTYFDLVFPLDWRKSVSKDLISLRETDLSVKLLDEIILHYVDMKGAFTYRTIGRVMIICLVAKTLSNNEHIINKLEGNPTWKSFVQSIRDNGLEKFDVSLLYRTFESNWKLAGYISPDSCVHLLDRLLFVNNFLYETFYTTRSSFVGWLTYRHSPATPTNLFPDKKEEFSPYLILFYVNVVNKILYGGKATISWLQRSDIKESYLPILAMKLVMMLCTIFLDASECSKVLINLLSHRRWFPNKFLSNLQRGRKGQDLILTPEMVAEAFSSIEDPLVIVYSGDVRPNIHAPCAIFVDLRNSREEITSLLFQRKTTLSAQNPSSDDGCGSIPEMTCGNTSSDANLVVNPVGGCRGELRMRCKDLKNIYKFLKAKMPTTLKNEIEIYVDALVTALEDGKFRTGEYITPVHDLFSEVKALLDVFKTSLTPSAFKKNFEHLMEWPERSRPKLDDLLKRYGKSQNPKSGQMVVSECSSSTTEVEQTGDGVSTRDAKNKKAERNKGKKGKNCKGLTKSNKKIGEGGGFGWHSSTIYLMTQMKATGMENTLPSLQSEFTSLEIKGSLDVDEDIGVDEVRSAIDGVFDIAMEVNVVDIRIVAEIRKEGEPKDDRKYTIVEVCSVSKGSKWRRWVVGYILEDVLVDVVSKIDDSCDNFAKIGRGTYGNVHHEVRNRNGEKLVVLKNV</sequence>
<dbReference type="Pfam" id="PF20073">
    <property type="entry name" value="DUF6469"/>
    <property type="match status" value="1"/>
</dbReference>
<reference evidence="10 11" key="1">
    <citation type="journal article" date="2018" name="Mol. Plant">
        <title>The genome of Artemisia annua provides insight into the evolution of Asteraceae family and artemisinin biosynthesis.</title>
        <authorList>
            <person name="Shen Q."/>
            <person name="Zhang L."/>
            <person name="Liao Z."/>
            <person name="Wang S."/>
            <person name="Yan T."/>
            <person name="Shi P."/>
            <person name="Liu M."/>
            <person name="Fu X."/>
            <person name="Pan Q."/>
            <person name="Wang Y."/>
            <person name="Lv Z."/>
            <person name="Lu X."/>
            <person name="Zhang F."/>
            <person name="Jiang W."/>
            <person name="Ma Y."/>
            <person name="Chen M."/>
            <person name="Hao X."/>
            <person name="Li L."/>
            <person name="Tang Y."/>
            <person name="Lv G."/>
            <person name="Zhou Y."/>
            <person name="Sun X."/>
            <person name="Brodelius P.E."/>
            <person name="Rose J.K.C."/>
            <person name="Tang K."/>
        </authorList>
    </citation>
    <scope>NUCLEOTIDE SEQUENCE [LARGE SCALE GENOMIC DNA]</scope>
    <source>
        <strain evidence="11">cv. Huhao1</strain>
        <tissue evidence="10">Leaf</tissue>
    </source>
</reference>
<dbReference type="Gene3D" id="3.40.50.300">
    <property type="entry name" value="P-loop containing nucleotide triphosphate hydrolases"/>
    <property type="match status" value="4"/>
</dbReference>
<evidence type="ECO:0000256" key="3">
    <source>
        <dbReference type="ARBA" id="ARBA00022806"/>
    </source>
</evidence>
<evidence type="ECO:0000313" key="11">
    <source>
        <dbReference type="Proteomes" id="UP000245207"/>
    </source>
</evidence>
<feature type="domain" description="UvrD-like helicase ATP-binding" evidence="6">
    <location>
        <begin position="1173"/>
        <end position="1261"/>
    </location>
</feature>
<accession>A0A2U1NKN1</accession>
<feature type="compositionally biased region" description="Low complexity" evidence="5">
    <location>
        <begin position="2522"/>
        <end position="2536"/>
    </location>
</feature>
<dbReference type="Pfam" id="PF00580">
    <property type="entry name" value="UvrD-helicase"/>
    <property type="match status" value="1"/>
</dbReference>
<evidence type="ECO:0000259" key="9">
    <source>
        <dbReference type="Pfam" id="PF20073"/>
    </source>
</evidence>
<dbReference type="InterPro" id="IPR047187">
    <property type="entry name" value="SF1_C_Upf1"/>
</dbReference>
<dbReference type="InterPro" id="IPR045529">
    <property type="entry name" value="DUF6469"/>
</dbReference>
<keyword evidence="4" id="KW-0067">ATP-binding</keyword>
<feature type="domain" description="DNA2/NAM7 helicase-like C-terminal" evidence="8">
    <location>
        <begin position="550"/>
        <end position="746"/>
    </location>
</feature>
<comment type="caution">
    <text evidence="10">The sequence shown here is derived from an EMBL/GenBank/DDBJ whole genome shotgun (WGS) entry which is preliminary data.</text>
</comment>
<evidence type="ECO:0000259" key="7">
    <source>
        <dbReference type="Pfam" id="PF13086"/>
    </source>
</evidence>
<dbReference type="CDD" id="cd18808">
    <property type="entry name" value="SF1_C_Upf1"/>
    <property type="match status" value="1"/>
</dbReference>
<protein>
    <submittedName>
        <fullName evidence="10">RecBCD enzyme subunit RecB, P-loop containing nucleoside triphosphate hydrolase</fullName>
    </submittedName>
</protein>
<evidence type="ECO:0000256" key="4">
    <source>
        <dbReference type="ARBA" id="ARBA00022840"/>
    </source>
</evidence>
<dbReference type="GO" id="GO:0004386">
    <property type="term" value="F:helicase activity"/>
    <property type="evidence" value="ECO:0007669"/>
    <property type="project" value="UniProtKB-KW"/>
</dbReference>
<dbReference type="InterPro" id="IPR014016">
    <property type="entry name" value="UvrD-like_ATP-bd"/>
</dbReference>